<dbReference type="EMBL" id="JAHRHJ020000005">
    <property type="protein sequence ID" value="KAH9316444.1"/>
    <property type="molecule type" value="Genomic_DNA"/>
</dbReference>
<dbReference type="AlphaFoldDB" id="A0AA38L924"/>
<comment type="caution">
    <text evidence="1">The sequence shown here is derived from an EMBL/GenBank/DDBJ whole genome shotgun (WGS) entry which is preliminary data.</text>
</comment>
<gene>
    <name evidence="1" type="ORF">KI387_025071</name>
</gene>
<keyword evidence="2" id="KW-1185">Reference proteome</keyword>
<feature type="non-terminal residue" evidence="1">
    <location>
        <position position="1"/>
    </location>
</feature>
<name>A0AA38L924_TAXCH</name>
<evidence type="ECO:0000313" key="1">
    <source>
        <dbReference type="EMBL" id="KAH9316444.1"/>
    </source>
</evidence>
<evidence type="ECO:0000313" key="2">
    <source>
        <dbReference type="Proteomes" id="UP000824469"/>
    </source>
</evidence>
<dbReference type="Proteomes" id="UP000824469">
    <property type="component" value="Unassembled WGS sequence"/>
</dbReference>
<sequence length="61" mass="6067">ISKEDKGVSNAKGTLGLGAKEVILDDIGGRPIAVVGVALETTQGDEVAIGDTMVEGDGAID</sequence>
<reference evidence="1 2" key="1">
    <citation type="journal article" date="2021" name="Nat. Plants">
        <title>The Taxus genome provides insights into paclitaxel biosynthesis.</title>
        <authorList>
            <person name="Xiong X."/>
            <person name="Gou J."/>
            <person name="Liao Q."/>
            <person name="Li Y."/>
            <person name="Zhou Q."/>
            <person name="Bi G."/>
            <person name="Li C."/>
            <person name="Du R."/>
            <person name="Wang X."/>
            <person name="Sun T."/>
            <person name="Guo L."/>
            <person name="Liang H."/>
            <person name="Lu P."/>
            <person name="Wu Y."/>
            <person name="Zhang Z."/>
            <person name="Ro D.K."/>
            <person name="Shang Y."/>
            <person name="Huang S."/>
            <person name="Yan J."/>
        </authorList>
    </citation>
    <scope>NUCLEOTIDE SEQUENCE [LARGE SCALE GENOMIC DNA]</scope>
    <source>
        <strain evidence="1">Ta-2019</strain>
    </source>
</reference>
<feature type="non-terminal residue" evidence="1">
    <location>
        <position position="61"/>
    </location>
</feature>
<proteinExistence type="predicted"/>
<protein>
    <submittedName>
        <fullName evidence="1">Uncharacterized protein</fullName>
    </submittedName>
</protein>
<accession>A0AA38L924</accession>
<organism evidence="1 2">
    <name type="scientific">Taxus chinensis</name>
    <name type="common">Chinese yew</name>
    <name type="synonym">Taxus wallichiana var. chinensis</name>
    <dbReference type="NCBI Taxonomy" id="29808"/>
    <lineage>
        <taxon>Eukaryota</taxon>
        <taxon>Viridiplantae</taxon>
        <taxon>Streptophyta</taxon>
        <taxon>Embryophyta</taxon>
        <taxon>Tracheophyta</taxon>
        <taxon>Spermatophyta</taxon>
        <taxon>Pinopsida</taxon>
        <taxon>Pinidae</taxon>
        <taxon>Conifers II</taxon>
        <taxon>Cupressales</taxon>
        <taxon>Taxaceae</taxon>
        <taxon>Taxus</taxon>
    </lineage>
</organism>